<dbReference type="EMBL" id="JAEUAX010000008">
    <property type="protein sequence ID" value="MBW9110965.1"/>
    <property type="molecule type" value="Genomic_DNA"/>
</dbReference>
<keyword evidence="1" id="KW-1133">Transmembrane helix</keyword>
<sequence>MTQRPLGVTLVAIIAWISGFLQIIGSIFVIIAGAFITWPAILGWISLIIGIVTLAVGVGLWRGNHTARTIATIVFIANIVFEVLGMFNGESAWSAIGGSILSIIGLILLYTRSARAYFGS</sequence>
<dbReference type="RefSeq" id="WP_220340075.1">
    <property type="nucleotide sequence ID" value="NZ_JAEUAX010000008.1"/>
</dbReference>
<keyword evidence="1" id="KW-0472">Membrane</keyword>
<dbReference type="Proteomes" id="UP000777440">
    <property type="component" value="Unassembled WGS sequence"/>
</dbReference>
<keyword evidence="1" id="KW-0812">Transmembrane</keyword>
<evidence type="ECO:0000313" key="2">
    <source>
        <dbReference type="EMBL" id="MBW9110965.1"/>
    </source>
</evidence>
<keyword evidence="3" id="KW-1185">Reference proteome</keyword>
<evidence type="ECO:0000256" key="1">
    <source>
        <dbReference type="SAM" id="Phobius"/>
    </source>
</evidence>
<feature type="transmembrane region" description="Helical" evidence="1">
    <location>
        <begin position="7"/>
        <end position="35"/>
    </location>
</feature>
<feature type="transmembrane region" description="Helical" evidence="1">
    <location>
        <begin position="41"/>
        <end position="61"/>
    </location>
</feature>
<organism evidence="2 3">
    <name type="scientific">Microbacterium ureisolvens</name>
    <dbReference type="NCBI Taxonomy" id="2781186"/>
    <lineage>
        <taxon>Bacteria</taxon>
        <taxon>Bacillati</taxon>
        <taxon>Actinomycetota</taxon>
        <taxon>Actinomycetes</taxon>
        <taxon>Micrococcales</taxon>
        <taxon>Microbacteriaceae</taxon>
        <taxon>Microbacterium</taxon>
    </lineage>
</organism>
<name>A0ABS7I0Q7_9MICO</name>
<accession>A0ABS7I0Q7</accession>
<reference evidence="2 3" key="1">
    <citation type="journal article" date="2021" name="MBio">
        <title>Poor Competitiveness of Bradyrhizobium in Pigeon Pea Root Colonization in Indian Soils.</title>
        <authorList>
            <person name="Chalasani D."/>
            <person name="Basu A."/>
            <person name="Pullabhotla S.V.S.R.N."/>
            <person name="Jorrin B."/>
            <person name="Neal A.L."/>
            <person name="Poole P.S."/>
            <person name="Podile A.R."/>
            <person name="Tkacz A."/>
        </authorList>
    </citation>
    <scope>NUCLEOTIDE SEQUENCE [LARGE SCALE GENOMIC DNA]</scope>
    <source>
        <strain evidence="2 3">HU12</strain>
    </source>
</reference>
<feature type="transmembrane region" description="Helical" evidence="1">
    <location>
        <begin position="68"/>
        <end position="87"/>
    </location>
</feature>
<gene>
    <name evidence="2" type="ORF">JNB61_14385</name>
</gene>
<feature type="transmembrane region" description="Helical" evidence="1">
    <location>
        <begin position="93"/>
        <end position="111"/>
    </location>
</feature>
<protein>
    <submittedName>
        <fullName evidence="2">Uncharacterized protein</fullName>
    </submittedName>
</protein>
<evidence type="ECO:0000313" key="3">
    <source>
        <dbReference type="Proteomes" id="UP000777440"/>
    </source>
</evidence>
<comment type="caution">
    <text evidence="2">The sequence shown here is derived from an EMBL/GenBank/DDBJ whole genome shotgun (WGS) entry which is preliminary data.</text>
</comment>
<proteinExistence type="predicted"/>